<dbReference type="PANTHER" id="PTHR46323:SF2">
    <property type="entry name" value="BETA-GALACTOSIDASE"/>
    <property type="match status" value="1"/>
</dbReference>
<organism evidence="8 9">
    <name type="scientific">Olivibacter ginsenosidimutans</name>
    <dbReference type="NCBI Taxonomy" id="1176537"/>
    <lineage>
        <taxon>Bacteria</taxon>
        <taxon>Pseudomonadati</taxon>
        <taxon>Bacteroidota</taxon>
        <taxon>Sphingobacteriia</taxon>
        <taxon>Sphingobacteriales</taxon>
        <taxon>Sphingobacteriaceae</taxon>
        <taxon>Olivibacter</taxon>
    </lineage>
</organism>
<dbReference type="SUPFAM" id="SSF49785">
    <property type="entry name" value="Galactose-binding domain-like"/>
    <property type="match status" value="1"/>
</dbReference>
<comment type="catalytic activity">
    <reaction evidence="1">
        <text>Hydrolysis of terminal non-reducing beta-D-galactose residues in beta-D-galactosides.</text>
        <dbReference type="EC" id="3.2.1.23"/>
    </reaction>
</comment>
<keyword evidence="5" id="KW-0326">Glycosidase</keyword>
<evidence type="ECO:0000256" key="1">
    <source>
        <dbReference type="ARBA" id="ARBA00001412"/>
    </source>
</evidence>
<dbReference type="EC" id="3.2.1.23" evidence="3"/>
<dbReference type="Pfam" id="PF02837">
    <property type="entry name" value="Glyco_hydro_2_N"/>
    <property type="match status" value="1"/>
</dbReference>
<dbReference type="InterPro" id="IPR022357">
    <property type="entry name" value="MIP_CS"/>
</dbReference>
<dbReference type="InterPro" id="IPR013783">
    <property type="entry name" value="Ig-like_fold"/>
</dbReference>
<dbReference type="RefSeq" id="WP_345232271.1">
    <property type="nucleotide sequence ID" value="NZ_BAABIQ010000038.1"/>
</dbReference>
<evidence type="ECO:0000256" key="4">
    <source>
        <dbReference type="ARBA" id="ARBA00022801"/>
    </source>
</evidence>
<dbReference type="Gene3D" id="3.20.20.80">
    <property type="entry name" value="Glycosidases"/>
    <property type="match status" value="1"/>
</dbReference>
<dbReference type="Gene3D" id="2.60.120.260">
    <property type="entry name" value="Galactose-binding domain-like"/>
    <property type="match status" value="1"/>
</dbReference>
<dbReference type="SUPFAM" id="SSF49303">
    <property type="entry name" value="beta-Galactosidase/glucuronidase domain"/>
    <property type="match status" value="1"/>
</dbReference>
<sequence length="946" mass="106925">MTKTILTIVITWVLVLSSTLSKGQQVQSKKIDLSGSWAFAIDSLDQGVKEKWFNKKFGDKVRLPGSMTTNGKGDEITLKIHWTGDTRPDGAYWKDSSYAKYRQPENIKVPFWLQPNKVYVGPAWYQKEVTIPKSWSGQHIALFLERCHWETMLWIDGKQAGMQNALGAPHRYTLDQLLTPGKHTLVLRIDNRIKDIDPGRDAHSISDHTQTNWNGIIGKLELIARPTAYLSSIQLYPDIDKKVVLVKVTINNIAANSDPFEVNMAVQSKSAKKKSLPILTKMVRLGKDTTQLTFTYNMGPDPALWDEFTPNLYTMKISLKGKKTLDTKDVTFGMRQFVTKGQQFLVNKRPTFLRGTLECAIFPKTGFPPTDKTAWARIYKICQSYGLNHVRFHSWCPPEAAFAAADEAGIYLSVECSAWAAIGDGKPIDKFIYEESKRIVNAFGNHPSFCMLAYGNEPAGTHSKEFLTSFIKYWKEKDARRLYTSGSGWPIIPESDYNSTGDPRIGFWGTGFNSVLNNGTPRTDYDWSSIVNKWPQPTVSHEIGQWCVYPDFKEIKKYDGVLKPKNFDIFYDRLKENHLETLADSFFYASGKLQVLCYKNEIEAALRTPNFGGFQLLDLHDFPGQGTALVGVLDPFWNSKGYVSAAAYSSFCNAVVPLFRTKKLIYKNDEFLDGIIEIANFGRSPLKQVTPKWQLKNQAGKILFQGHLKTTDIAIGNNLVLGHLKHPLSTFSRPEKLSLQINVGDYQNSWDIFVYPSQHQNIGNDILVTQTLDEKALHTLDAGGKVLLTTKKGIIKENDGGNVMVGFSPIFWNLYWSNNQPPHTLGILCDPKHPAFSEFPTDYYSNWQWQDGLLHCNAIRLDHLSKDLKPIVRIIDDWYTARPLGLIVECSVGKGSLLISGIDLLTDNENRLEAKQLLYSLKAYMSGPQFNPSVSLSPQSIRNIFK</sequence>
<feature type="domain" description="Glycoside hydrolase family 2 immunoglobulin-like beta-sandwich" evidence="6">
    <location>
        <begin position="228"/>
        <end position="335"/>
    </location>
</feature>
<accession>A0ABP9BK01</accession>
<evidence type="ECO:0000259" key="7">
    <source>
        <dbReference type="Pfam" id="PF02837"/>
    </source>
</evidence>
<keyword evidence="9" id="KW-1185">Reference proteome</keyword>
<evidence type="ECO:0000313" key="8">
    <source>
        <dbReference type="EMBL" id="GAA4796721.1"/>
    </source>
</evidence>
<evidence type="ECO:0000256" key="5">
    <source>
        <dbReference type="ARBA" id="ARBA00023295"/>
    </source>
</evidence>
<dbReference type="InterPro" id="IPR006104">
    <property type="entry name" value="Glyco_hydro_2_N"/>
</dbReference>
<dbReference type="Proteomes" id="UP001501411">
    <property type="component" value="Unassembled WGS sequence"/>
</dbReference>
<dbReference type="EMBL" id="BAABIQ010000038">
    <property type="protein sequence ID" value="GAA4796721.1"/>
    <property type="molecule type" value="Genomic_DNA"/>
</dbReference>
<gene>
    <name evidence="8" type="ORF">GCM10023231_26450</name>
</gene>
<evidence type="ECO:0000259" key="6">
    <source>
        <dbReference type="Pfam" id="PF00703"/>
    </source>
</evidence>
<dbReference type="InterPro" id="IPR050347">
    <property type="entry name" value="Bact_Beta-galactosidase"/>
</dbReference>
<evidence type="ECO:0000313" key="9">
    <source>
        <dbReference type="Proteomes" id="UP001501411"/>
    </source>
</evidence>
<dbReference type="InterPro" id="IPR008979">
    <property type="entry name" value="Galactose-bd-like_sf"/>
</dbReference>
<dbReference type="InterPro" id="IPR006102">
    <property type="entry name" value="Ig-like_GH2"/>
</dbReference>
<name>A0ABP9BK01_9SPHI</name>
<evidence type="ECO:0000256" key="2">
    <source>
        <dbReference type="ARBA" id="ARBA00007401"/>
    </source>
</evidence>
<dbReference type="Gene3D" id="2.60.40.10">
    <property type="entry name" value="Immunoglobulins"/>
    <property type="match status" value="1"/>
</dbReference>
<comment type="caution">
    <text evidence="8">The sequence shown here is derived from an EMBL/GenBank/DDBJ whole genome shotgun (WGS) entry which is preliminary data.</text>
</comment>
<comment type="similarity">
    <text evidence="2">Belongs to the glycosyl hydrolase 2 family.</text>
</comment>
<dbReference type="InterPro" id="IPR036156">
    <property type="entry name" value="Beta-gal/glucu_dom_sf"/>
</dbReference>
<keyword evidence="4 8" id="KW-0378">Hydrolase</keyword>
<dbReference type="Pfam" id="PF00703">
    <property type="entry name" value="Glyco_hydro_2"/>
    <property type="match status" value="1"/>
</dbReference>
<reference evidence="9" key="1">
    <citation type="journal article" date="2019" name="Int. J. Syst. Evol. Microbiol.">
        <title>The Global Catalogue of Microorganisms (GCM) 10K type strain sequencing project: providing services to taxonomists for standard genome sequencing and annotation.</title>
        <authorList>
            <consortium name="The Broad Institute Genomics Platform"/>
            <consortium name="The Broad Institute Genome Sequencing Center for Infectious Disease"/>
            <person name="Wu L."/>
            <person name="Ma J."/>
        </authorList>
    </citation>
    <scope>NUCLEOTIDE SEQUENCE [LARGE SCALE GENOMIC DNA]</scope>
    <source>
        <strain evidence="9">JCM 18200</strain>
    </source>
</reference>
<proteinExistence type="inferred from homology"/>
<feature type="domain" description="Glycosyl hydrolases family 2 sugar binding" evidence="7">
    <location>
        <begin position="33"/>
        <end position="226"/>
    </location>
</feature>
<dbReference type="SUPFAM" id="SSF51445">
    <property type="entry name" value="(Trans)glycosidases"/>
    <property type="match status" value="1"/>
</dbReference>
<evidence type="ECO:0000256" key="3">
    <source>
        <dbReference type="ARBA" id="ARBA00012756"/>
    </source>
</evidence>
<dbReference type="InterPro" id="IPR017853">
    <property type="entry name" value="GH"/>
</dbReference>
<dbReference type="PROSITE" id="PS00221">
    <property type="entry name" value="MIP"/>
    <property type="match status" value="1"/>
</dbReference>
<protein>
    <recommendedName>
        <fullName evidence="3">beta-galactosidase</fullName>
        <ecNumber evidence="3">3.2.1.23</ecNumber>
    </recommendedName>
</protein>
<dbReference type="PANTHER" id="PTHR46323">
    <property type="entry name" value="BETA-GALACTOSIDASE"/>
    <property type="match status" value="1"/>
</dbReference>
<dbReference type="GO" id="GO:0016787">
    <property type="term" value="F:hydrolase activity"/>
    <property type="evidence" value="ECO:0007669"/>
    <property type="project" value="UniProtKB-KW"/>
</dbReference>